<reference evidence="10" key="2">
    <citation type="submission" date="2025-09" db="UniProtKB">
        <authorList>
            <consortium name="Ensembl"/>
        </authorList>
    </citation>
    <scope>IDENTIFICATION</scope>
</reference>
<dbReference type="PANTHER" id="PTHR11655:SF14">
    <property type="entry name" value="LARGE RIBOSOMAL SUBUNIT PROTEIN UL6M"/>
    <property type="match status" value="1"/>
</dbReference>
<keyword evidence="4 8" id="KW-0689">Ribosomal protein</keyword>
<evidence type="ECO:0000256" key="8">
    <source>
        <dbReference type="RuleBase" id="RU003869"/>
    </source>
</evidence>
<feature type="domain" description="Large ribosomal subunit protein uL6 alpha-beta" evidence="9">
    <location>
        <begin position="20"/>
        <end position="91"/>
    </location>
</feature>
<dbReference type="Proteomes" id="UP000694408">
    <property type="component" value="Unplaced"/>
</dbReference>
<dbReference type="InterPro" id="IPR019906">
    <property type="entry name" value="Ribosomal_uL6_bac-type"/>
</dbReference>
<evidence type="ECO:0000313" key="10">
    <source>
        <dbReference type="Ensembl" id="ENSJHYP00000013990.1"/>
    </source>
</evidence>
<keyword evidence="11" id="KW-1185">Reference proteome</keyword>
<evidence type="ECO:0000256" key="6">
    <source>
        <dbReference type="ARBA" id="ARBA00035246"/>
    </source>
</evidence>
<sequence>MEKTIDRKSMSRIGRKPVTIPAGVTITLDGTKVTVKGPKGTLERNIDKHLSVKIEGTELLVTRPDDSISMKMIHGTTRALIQNMVDGVSNGFSKDLEIRGVGYKCEMQGKNLVLHVGHSHADTIVPPEGVVISTGKNMSIKVEGIDKELVGQVAANIRNVKKPEPYHGKGIRYKDEVVVIRQPSAKKKGAAATAK</sequence>
<dbReference type="PRINTS" id="PR00059">
    <property type="entry name" value="RIBOSOMALL6"/>
</dbReference>
<dbReference type="GO" id="GO:0002181">
    <property type="term" value="P:cytoplasmic translation"/>
    <property type="evidence" value="ECO:0007669"/>
    <property type="project" value="TreeGrafter"/>
</dbReference>
<dbReference type="PANTHER" id="PTHR11655">
    <property type="entry name" value="60S/50S RIBOSOMAL PROTEIN L6/L9"/>
    <property type="match status" value="1"/>
</dbReference>
<evidence type="ECO:0000256" key="1">
    <source>
        <dbReference type="ARBA" id="ARBA00009356"/>
    </source>
</evidence>
<evidence type="ECO:0000256" key="3">
    <source>
        <dbReference type="ARBA" id="ARBA00022884"/>
    </source>
</evidence>
<name>A0A8C5J7R9_JUNHY</name>
<feature type="domain" description="Large ribosomal subunit protein uL6 alpha-beta" evidence="9">
    <location>
        <begin position="100"/>
        <end position="173"/>
    </location>
</feature>
<accession>A0A8C5J7R9</accession>
<dbReference type="Ensembl" id="ENSJHYT00000016925.1">
    <property type="protein sequence ID" value="ENSJHYP00000013990.1"/>
    <property type="gene ID" value="ENSJHYG00000010845.1"/>
</dbReference>
<evidence type="ECO:0000256" key="5">
    <source>
        <dbReference type="ARBA" id="ARBA00023274"/>
    </source>
</evidence>
<dbReference type="AlphaFoldDB" id="A0A8C5J7R9"/>
<proteinExistence type="inferred from homology"/>
<dbReference type="FunFam" id="3.90.930.12:FF:000002">
    <property type="entry name" value="50S ribosomal protein L6"/>
    <property type="match status" value="1"/>
</dbReference>
<dbReference type="NCBIfam" id="TIGR03654">
    <property type="entry name" value="L6_bact"/>
    <property type="match status" value="1"/>
</dbReference>
<dbReference type="InterPro" id="IPR000702">
    <property type="entry name" value="Ribosomal_uL6-like"/>
</dbReference>
<dbReference type="InterPro" id="IPR020040">
    <property type="entry name" value="Ribosomal_uL6_a/b-dom"/>
</dbReference>
<reference evidence="10" key="1">
    <citation type="submission" date="2025-08" db="UniProtKB">
        <authorList>
            <consortium name="Ensembl"/>
        </authorList>
    </citation>
    <scope>IDENTIFICATION</scope>
</reference>
<dbReference type="Pfam" id="PF00347">
    <property type="entry name" value="Ribosomal_L6"/>
    <property type="match status" value="2"/>
</dbReference>
<keyword evidence="3" id="KW-0694">RNA-binding</keyword>
<dbReference type="GO" id="GO:0003735">
    <property type="term" value="F:structural constituent of ribosome"/>
    <property type="evidence" value="ECO:0007669"/>
    <property type="project" value="InterPro"/>
</dbReference>
<dbReference type="SUPFAM" id="SSF56053">
    <property type="entry name" value="Ribosomal protein L6"/>
    <property type="match status" value="2"/>
</dbReference>
<protein>
    <recommendedName>
        <fullName evidence="6">Large ribosomal subunit protein uL6</fullName>
    </recommendedName>
    <alternativeName>
        <fullName evidence="7">60S ribosomal protein L9</fullName>
    </alternativeName>
</protein>
<dbReference type="InterPro" id="IPR036789">
    <property type="entry name" value="Ribosomal_uL6-like_a/b-dom_sf"/>
</dbReference>
<evidence type="ECO:0000256" key="4">
    <source>
        <dbReference type="ARBA" id="ARBA00022980"/>
    </source>
</evidence>
<keyword evidence="5 8" id="KW-0687">Ribonucleoprotein</keyword>
<dbReference type="OMA" id="RERHGLC"/>
<dbReference type="GO" id="GO:0019843">
    <property type="term" value="F:rRNA binding"/>
    <property type="evidence" value="ECO:0007669"/>
    <property type="project" value="UniProtKB-KW"/>
</dbReference>
<evidence type="ECO:0000256" key="2">
    <source>
        <dbReference type="ARBA" id="ARBA00022730"/>
    </source>
</evidence>
<evidence type="ECO:0000313" key="11">
    <source>
        <dbReference type="Proteomes" id="UP000694408"/>
    </source>
</evidence>
<comment type="similarity">
    <text evidence="1 8">Belongs to the universal ribosomal protein uL6 family.</text>
</comment>
<evidence type="ECO:0000259" key="9">
    <source>
        <dbReference type="Pfam" id="PF00347"/>
    </source>
</evidence>
<dbReference type="HAMAP" id="MF_01365_B">
    <property type="entry name" value="Ribosomal_uL6_B"/>
    <property type="match status" value="1"/>
</dbReference>
<evidence type="ECO:0000256" key="7">
    <source>
        <dbReference type="ARBA" id="ARBA00035349"/>
    </source>
</evidence>
<dbReference type="PIRSF" id="PIRSF002162">
    <property type="entry name" value="Ribosomal_L6"/>
    <property type="match status" value="1"/>
</dbReference>
<dbReference type="GO" id="GO:0022625">
    <property type="term" value="C:cytosolic large ribosomal subunit"/>
    <property type="evidence" value="ECO:0007669"/>
    <property type="project" value="TreeGrafter"/>
</dbReference>
<organism evidence="10 11">
    <name type="scientific">Junco hyemalis</name>
    <name type="common">Dark-eyed junco</name>
    <dbReference type="NCBI Taxonomy" id="40217"/>
    <lineage>
        <taxon>Eukaryota</taxon>
        <taxon>Metazoa</taxon>
        <taxon>Chordata</taxon>
        <taxon>Craniata</taxon>
        <taxon>Vertebrata</taxon>
        <taxon>Euteleostomi</taxon>
        <taxon>Archelosauria</taxon>
        <taxon>Archosauria</taxon>
        <taxon>Dinosauria</taxon>
        <taxon>Saurischia</taxon>
        <taxon>Theropoda</taxon>
        <taxon>Coelurosauria</taxon>
        <taxon>Aves</taxon>
        <taxon>Neognathae</taxon>
        <taxon>Neoaves</taxon>
        <taxon>Telluraves</taxon>
        <taxon>Australaves</taxon>
        <taxon>Passeriformes</taxon>
        <taxon>Passerellidae</taxon>
        <taxon>Junco</taxon>
    </lineage>
</organism>
<keyword evidence="2" id="KW-0699">rRNA-binding</keyword>
<dbReference type="Gene3D" id="3.90.930.12">
    <property type="entry name" value="Ribosomal protein L6, alpha-beta domain"/>
    <property type="match status" value="2"/>
</dbReference>